<protein>
    <submittedName>
        <fullName evidence="4">Uncharacterized protein F23N20.10</fullName>
    </submittedName>
</protein>
<feature type="region of interest" description="Disordered" evidence="1">
    <location>
        <begin position="481"/>
        <end position="513"/>
    </location>
</feature>
<dbReference type="ExpressionAtlas" id="Q9C997">
    <property type="expression patterns" value="baseline and differential"/>
</dbReference>
<accession>Q9C997</accession>
<gene>
    <name evidence="4" type="primary">F23N20.10</name>
</gene>
<feature type="chain" id="PRO_5004324824" evidence="3">
    <location>
        <begin position="26"/>
        <end position="513"/>
    </location>
</feature>
<evidence type="ECO:0000256" key="3">
    <source>
        <dbReference type="SAM" id="SignalP"/>
    </source>
</evidence>
<evidence type="ECO:0000256" key="1">
    <source>
        <dbReference type="SAM" id="MobiDB-lite"/>
    </source>
</evidence>
<dbReference type="PANTHER" id="PTHR31414">
    <property type="entry name" value="TRANSMEMBRANE PROTEIN DDB_G0292058"/>
    <property type="match status" value="1"/>
</dbReference>
<dbReference type="EMBL" id="AC016972">
    <property type="protein sequence ID" value="AAG51685.1"/>
    <property type="molecule type" value="Genomic_DNA"/>
</dbReference>
<reference key="2">
    <citation type="journal article" date="2000" name="Nature">
        <title>Sequence and analysis of chromosome 1 of the plant Arabidopsis thaliana.</title>
        <authorList>
            <person name="Theologis A."/>
            <person name="Ecker J.R."/>
            <person name="Palm C.J."/>
            <person name="Federspiel N.A."/>
            <person name="Kaul S."/>
            <person name="White O."/>
            <person name="Alonso J."/>
            <person name="Altafi H."/>
            <person name="Araujo R."/>
            <person name="Bowman C.L."/>
            <person name="Brooks S.Y."/>
            <person name="Buehler E."/>
            <person name="Chan A."/>
            <person name="Chao Q."/>
            <person name="Chen H."/>
            <person name="Cheuk R.F."/>
            <person name="Chin C.W."/>
            <person name="Chung M.K."/>
            <person name="Conn L."/>
            <person name="Conway A.B."/>
            <person name="Conway A.R."/>
            <person name="Creasy T.H."/>
            <person name="Dewar K."/>
            <person name="Dunn P."/>
            <person name="Etgu P."/>
            <person name="Feldblyum T.V."/>
            <person name="Feng J."/>
            <person name="Fong B."/>
            <person name="Fujii C.Y."/>
            <person name="Gill J.E."/>
            <person name="Goldsmith A.D."/>
            <person name="Haas B."/>
            <person name="Hansen N.F."/>
            <person name="Hughes B."/>
            <person name="Huizar L."/>
            <person name="Hunter J.L."/>
            <person name="Jenkins J."/>
            <person name="Johnson-Hopson C."/>
            <person name="Khan S."/>
            <person name="Khaykin E."/>
            <person name="Kim C.J."/>
            <person name="Koo H.L."/>
            <person name="Kremenetskaia I."/>
            <person name="Kurtz D.B."/>
            <person name="Kwan A."/>
            <person name="Lam B."/>
            <person name="Langin-Hooper S."/>
            <person name="Lee A."/>
            <person name="Lee J.M."/>
            <person name="Lenz C.A."/>
            <person name="Li J.H."/>
            <person name="Li Y."/>
            <person name="Lin X."/>
            <person name="Liu S.X."/>
            <person name="Liu Z.A."/>
            <person name="Luros J.S."/>
            <person name="Maiti R."/>
            <person name="Marziali A."/>
            <person name="Militscher J."/>
            <person name="Miranda M."/>
            <person name="Nguyen M."/>
            <person name="Nierman W.C."/>
            <person name="Osborne B.I."/>
            <person name="Pai G."/>
            <person name="Peterson J."/>
            <person name="Pham P.K."/>
            <person name="Rizzo M."/>
            <person name="Rooney T."/>
            <person name="Rowley D."/>
            <person name="Sakano H."/>
            <person name="Salzberg S.L."/>
            <person name="Schwartz J.R."/>
            <person name="Shinn P."/>
            <person name="Southwick A.M."/>
            <person name="Sun H."/>
            <person name="Tallon L.J."/>
            <person name="Tambunga G."/>
            <person name="Toriumi M.J."/>
            <person name="Town C.D."/>
            <person name="Utterback T."/>
            <person name="Van Aken S."/>
            <person name="Vaysberg M."/>
            <person name="Vysotskaia V.S."/>
            <person name="Walker M."/>
            <person name="Wu D."/>
            <person name="Yu G."/>
            <person name="Fraser C.M."/>
            <person name="Venter J.C."/>
            <person name="Davis R.W."/>
        </authorList>
    </citation>
    <scope>NUCLEOTIDE SEQUENCE [LARGE SCALE GENOMIC DNA]</scope>
    <source>
        <strain>cv. Columbia</strain>
    </source>
</reference>
<feature type="transmembrane region" description="Helical" evidence="2">
    <location>
        <begin position="449"/>
        <end position="471"/>
    </location>
</feature>
<dbReference type="PIR" id="F96735">
    <property type="entry name" value="F96735"/>
</dbReference>
<feature type="transmembrane region" description="Helical" evidence="2">
    <location>
        <begin position="105"/>
        <end position="125"/>
    </location>
</feature>
<dbReference type="AlphaFoldDB" id="Q9C997"/>
<reference evidence="4" key="3">
    <citation type="submission" date="2001-01" db="EMBL/GenBank/DDBJ databases">
        <authorList>
            <person name="Town C.D."/>
            <person name="Kaul S."/>
        </authorList>
    </citation>
    <scope>NUCLEOTIDE SEQUENCE</scope>
</reference>
<dbReference type="PANTHER" id="PTHR31414:SF16">
    <property type="entry name" value="TRANSMEMBRANE PROTEIN"/>
    <property type="match status" value="1"/>
</dbReference>
<feature type="transmembrane region" description="Helical" evidence="2">
    <location>
        <begin position="146"/>
        <end position="167"/>
    </location>
</feature>
<keyword evidence="2" id="KW-1133">Transmembrane helix</keyword>
<feature type="transmembrane region" description="Helical" evidence="2">
    <location>
        <begin position="250"/>
        <end position="273"/>
    </location>
</feature>
<keyword evidence="2" id="KW-0812">Transmembrane</keyword>
<evidence type="ECO:0000313" key="4">
    <source>
        <dbReference type="EMBL" id="AAG51685.1"/>
    </source>
</evidence>
<evidence type="ECO:0000256" key="2">
    <source>
        <dbReference type="SAM" id="Phobius"/>
    </source>
</evidence>
<keyword evidence="2" id="KW-0472">Membrane</keyword>
<organism evidence="4">
    <name type="scientific">Arabidopsis thaliana</name>
    <name type="common">Mouse-ear cress</name>
    <dbReference type="NCBI Taxonomy" id="3702"/>
    <lineage>
        <taxon>Eukaryota</taxon>
        <taxon>Viridiplantae</taxon>
        <taxon>Streptophyta</taxon>
        <taxon>Embryophyta</taxon>
        <taxon>Tracheophyta</taxon>
        <taxon>Spermatophyta</taxon>
        <taxon>Magnoliopsida</taxon>
        <taxon>eudicotyledons</taxon>
        <taxon>Gunneridae</taxon>
        <taxon>Pentapetalae</taxon>
        <taxon>rosids</taxon>
        <taxon>malvids</taxon>
        <taxon>Brassicales</taxon>
        <taxon>Brassicaceae</taxon>
        <taxon>Camelineae</taxon>
        <taxon>Arabidopsis</taxon>
    </lineage>
</organism>
<reference evidence="4" key="1">
    <citation type="submission" date="1999-12" db="EMBL/GenBank/DDBJ databases">
        <title>Arabidopsis thaliana chromosome 1 BAC F23N20 genomic sequence.</title>
        <authorList>
            <person name="Lin X."/>
            <person name="Kaul S."/>
            <person name="Town C.D."/>
            <person name="Benito M."/>
            <person name="Creasy T.H."/>
            <person name="Haas B.J."/>
            <person name="Wu D."/>
            <person name="Maiti R."/>
            <person name="Ronning C.M."/>
            <person name="Koo H."/>
            <person name="Fujii C.Y."/>
            <person name="Utterback T.R."/>
            <person name="Barnstead M.E."/>
            <person name="Bowman C.L."/>
            <person name="White O."/>
            <person name="Nierman W.C."/>
            <person name="Fraser C.M."/>
        </authorList>
    </citation>
    <scope>NUCLEOTIDE SEQUENCE</scope>
</reference>
<proteinExistence type="predicted"/>
<sequence length="513" mass="56658">MSFFILSVVVFVSLAFFSLPHSVDSSVSASQDPLRLILGSPNFGTWKGGISLAPGPESDDVVSDYLLLAAHRTKRPDILRAFKPYHGGWNITNNHYWASVGFTGAPGFILAVIWLLSFGSLLVVYHCFKWRICDKAKGSSFDTRRICFILLIVFTCVAAVGCILLSVGQDKFHTEAMHTLKYVVNQSDYTVEILQNVTQYLSLAKTINVTQIVIPSDVMGEIDKLNVNLNTAAVTLGETTTDNAAKIKRVFYAVRSALITVATVMLILSFVGLSMKEWVDNPHAETALSSILPCVDQQTTNQTLSQSKVVINSIVTVVNTFVYAVANTNPAPGQDRYYNQSGPPMPPLCIPFDANMEDRQCSPWELSIENASSVWENYKCEVTPSGICTTVGRVTPDTFGQLVAAVNESYALEHYTPPLLSFRDCNFVRETFMSITSDYCPPLVRNLRIVNAGLGLISVGVLLCLVLWIFYANRPQREEVFADPHPQRKDDSFGNGLDTHHSDDEPKLSVECV</sequence>
<keyword evidence="3" id="KW-0732">Signal</keyword>
<feature type="signal peptide" evidence="3">
    <location>
        <begin position="1"/>
        <end position="25"/>
    </location>
</feature>
<dbReference type="InterPro" id="IPR040283">
    <property type="entry name" value="DDB_G0292058-like"/>
</dbReference>
<name>Q9C997_ARATH</name>